<feature type="transmembrane region" description="Helical" evidence="8">
    <location>
        <begin position="14"/>
        <end position="34"/>
    </location>
</feature>
<dbReference type="Proteomes" id="UP000663658">
    <property type="component" value="Chromosome"/>
</dbReference>
<dbReference type="InterPro" id="IPR004089">
    <property type="entry name" value="MCPsignal_dom"/>
</dbReference>
<evidence type="ECO:0000256" key="3">
    <source>
        <dbReference type="ARBA" id="ARBA00022989"/>
    </source>
</evidence>
<dbReference type="KEGG" id="pty:JWV26_24225"/>
<evidence type="ECO:0000256" key="2">
    <source>
        <dbReference type="ARBA" id="ARBA00022692"/>
    </source>
</evidence>
<evidence type="ECO:0000313" key="12">
    <source>
        <dbReference type="Proteomes" id="UP000663658"/>
    </source>
</evidence>
<feature type="domain" description="HAMP" evidence="10">
    <location>
        <begin position="331"/>
        <end position="383"/>
    </location>
</feature>
<dbReference type="SUPFAM" id="SSF58104">
    <property type="entry name" value="Methyl-accepting chemotaxis protein (MCP) signaling domain"/>
    <property type="match status" value="1"/>
</dbReference>
<evidence type="ECO:0000256" key="7">
    <source>
        <dbReference type="PROSITE-ProRule" id="PRU00284"/>
    </source>
</evidence>
<dbReference type="Pfam" id="PF00672">
    <property type="entry name" value="HAMP"/>
    <property type="match status" value="1"/>
</dbReference>
<dbReference type="CDD" id="cd06225">
    <property type="entry name" value="HAMP"/>
    <property type="match status" value="1"/>
</dbReference>
<keyword evidence="4 8" id="KW-0472">Membrane</keyword>
<dbReference type="Gene3D" id="1.10.287.950">
    <property type="entry name" value="Methyl-accepting chemotaxis protein"/>
    <property type="match status" value="1"/>
</dbReference>
<reference evidence="11 12" key="1">
    <citation type="submission" date="2021-02" db="EMBL/GenBank/DDBJ databases">
        <title>Whole genome sequencing of Pseudomonas alcaliphila strain SM2.</title>
        <authorList>
            <person name="Alshamsi M.S."/>
            <person name="Sudalaimuthuasari N."/>
            <person name="Kundu B."/>
            <person name="AlMaskari R.S."/>
            <person name="Elmahi Y."/>
            <person name="Mundra S."/>
            <person name="Chandran S."/>
            <person name="Malik S."/>
            <person name="Hazzouri K.M."/>
            <person name="Amiri K.M.A."/>
        </authorList>
    </citation>
    <scope>NUCLEOTIDE SEQUENCE [LARGE SCALE GENOMIC DNA]</scope>
    <source>
        <strain evidence="11 12">SM2</strain>
    </source>
</reference>
<gene>
    <name evidence="11" type="ORF">JWV26_24225</name>
</gene>
<dbReference type="PANTHER" id="PTHR32089">
    <property type="entry name" value="METHYL-ACCEPTING CHEMOTAXIS PROTEIN MCPB"/>
    <property type="match status" value="1"/>
</dbReference>
<dbReference type="RefSeq" id="WP_206418025.1">
    <property type="nucleotide sequence ID" value="NZ_CP070505.1"/>
</dbReference>
<evidence type="ECO:0000313" key="11">
    <source>
        <dbReference type="EMBL" id="QSL92782.1"/>
    </source>
</evidence>
<dbReference type="PROSITE" id="PS50111">
    <property type="entry name" value="CHEMOTAXIS_TRANSDUC_2"/>
    <property type="match status" value="1"/>
</dbReference>
<dbReference type="GO" id="GO:0007165">
    <property type="term" value="P:signal transduction"/>
    <property type="evidence" value="ECO:0007669"/>
    <property type="project" value="UniProtKB-KW"/>
</dbReference>
<feature type="domain" description="Methyl-accepting transducer" evidence="9">
    <location>
        <begin position="388"/>
        <end position="624"/>
    </location>
</feature>
<dbReference type="PROSITE" id="PS50885">
    <property type="entry name" value="HAMP"/>
    <property type="match status" value="1"/>
</dbReference>
<proteinExistence type="inferred from homology"/>
<evidence type="ECO:0000256" key="8">
    <source>
        <dbReference type="SAM" id="Phobius"/>
    </source>
</evidence>
<sequence length="660" mass="71755">MFKPVLALMNRARYLQKFAIILAVFMLPFCWLALDKLGGLYRELQDARDELQGLAVIEQYLPLYSSSLGLVGLQLVGQARESSELAAVINEQQQHLMLVARALNARLEDTSLAAYRVDENALASQAKVRGDLPVGILYAELLQGRPEHAARLRRIARDTHLSQDRDAEVGRAVELLLGTALPLYQALYQTRAFASYVTAYGYLESASRTSILGQAGDLEPFAQVPAGAEQARALIGEAAAQARDLYQQTIIAGYAASAYYDEDSTALWAERWQAYAPLIDRLDSATQLLLDDTAAILTARIAARERTLLGWGAALLLVIACLIYLFVGFYLSVRGSIRLITDATCRLADGDLRHSIRACARDELGDLAGDFNIMRERMRALIVEVVQFSDATHGKATQVSATASHSQLAATRQASELELISTAMVELVGSVQEISRSSHSTSDRASHASANCKDGGAKINRVMGSIDALFAELDESITTIVAVERESQEIARVVEMIRSVSQQTNLLALNAAIEAARAGEQGRGFAVVADQVRSLATHSQGLTGEIDGTIERLQREVGNAVRRIRCTHDRAGEVVHQARLAAEAFADITEGMSVIVQHNLQIAAAAEQQAAVVESVERNTREIRTLSGATRVSVDDMVRASDEVAELTGGLHRLVGQFKM</sequence>
<dbReference type="EMBL" id="CP070505">
    <property type="protein sequence ID" value="QSL92782.1"/>
    <property type="molecule type" value="Genomic_DNA"/>
</dbReference>
<evidence type="ECO:0000256" key="4">
    <source>
        <dbReference type="ARBA" id="ARBA00023136"/>
    </source>
</evidence>
<evidence type="ECO:0000259" key="10">
    <source>
        <dbReference type="PROSITE" id="PS50885"/>
    </source>
</evidence>
<keyword evidence="2 8" id="KW-0812">Transmembrane</keyword>
<feature type="transmembrane region" description="Helical" evidence="8">
    <location>
        <begin position="308"/>
        <end position="331"/>
    </location>
</feature>
<protein>
    <submittedName>
        <fullName evidence="11">Methyl-accepting chemotaxis protein</fullName>
    </submittedName>
</protein>
<keyword evidence="5 7" id="KW-0807">Transducer</keyword>
<dbReference type="Pfam" id="PF00015">
    <property type="entry name" value="MCPsignal"/>
    <property type="match status" value="1"/>
</dbReference>
<comment type="subcellular location">
    <subcellularLocation>
        <location evidence="1">Membrane</location>
        <topology evidence="1">Multi-pass membrane protein</topology>
    </subcellularLocation>
</comment>
<evidence type="ECO:0000256" key="1">
    <source>
        <dbReference type="ARBA" id="ARBA00004141"/>
    </source>
</evidence>
<evidence type="ECO:0000259" key="9">
    <source>
        <dbReference type="PROSITE" id="PS50111"/>
    </source>
</evidence>
<dbReference type="GO" id="GO:0016020">
    <property type="term" value="C:membrane"/>
    <property type="evidence" value="ECO:0007669"/>
    <property type="project" value="UniProtKB-SubCell"/>
</dbReference>
<name>A0ABD7DXC4_9GAMM</name>
<accession>A0ABD7DXC4</accession>
<dbReference type="SMART" id="SM00283">
    <property type="entry name" value="MA"/>
    <property type="match status" value="1"/>
</dbReference>
<dbReference type="GO" id="GO:0006935">
    <property type="term" value="P:chemotaxis"/>
    <property type="evidence" value="ECO:0007669"/>
    <property type="project" value="UniProtKB-ARBA"/>
</dbReference>
<evidence type="ECO:0000256" key="5">
    <source>
        <dbReference type="ARBA" id="ARBA00023224"/>
    </source>
</evidence>
<dbReference type="AlphaFoldDB" id="A0ABD7DXC4"/>
<dbReference type="InterPro" id="IPR003660">
    <property type="entry name" value="HAMP_dom"/>
</dbReference>
<dbReference type="SMART" id="SM00304">
    <property type="entry name" value="HAMP"/>
    <property type="match status" value="1"/>
</dbReference>
<keyword evidence="3 8" id="KW-1133">Transmembrane helix</keyword>
<comment type="similarity">
    <text evidence="6">Belongs to the methyl-accepting chemotaxis (MCP) protein family.</text>
</comment>
<organism evidence="11 12">
    <name type="scientific">Ectopseudomonas toyotomiensis</name>
    <dbReference type="NCBI Taxonomy" id="554344"/>
    <lineage>
        <taxon>Bacteria</taxon>
        <taxon>Pseudomonadati</taxon>
        <taxon>Pseudomonadota</taxon>
        <taxon>Gammaproteobacteria</taxon>
        <taxon>Pseudomonadales</taxon>
        <taxon>Pseudomonadaceae</taxon>
        <taxon>Ectopseudomonas</taxon>
    </lineage>
</organism>
<evidence type="ECO:0000256" key="6">
    <source>
        <dbReference type="ARBA" id="ARBA00029447"/>
    </source>
</evidence>
<dbReference type="PANTHER" id="PTHR32089:SF119">
    <property type="entry name" value="METHYL-ACCEPTING CHEMOTAXIS PROTEIN CTPL"/>
    <property type="match status" value="1"/>
</dbReference>
<dbReference type="FunFam" id="1.10.287.950:FF:000001">
    <property type="entry name" value="Methyl-accepting chemotaxis sensory transducer"/>
    <property type="match status" value="1"/>
</dbReference>